<proteinExistence type="predicted"/>
<organism evidence="1 2">
    <name type="scientific">Paraphoma chrysanthemicola</name>
    <dbReference type="NCBI Taxonomy" id="798071"/>
    <lineage>
        <taxon>Eukaryota</taxon>
        <taxon>Fungi</taxon>
        <taxon>Dikarya</taxon>
        <taxon>Ascomycota</taxon>
        <taxon>Pezizomycotina</taxon>
        <taxon>Dothideomycetes</taxon>
        <taxon>Pleosporomycetidae</taxon>
        <taxon>Pleosporales</taxon>
        <taxon>Pleosporineae</taxon>
        <taxon>Phaeosphaeriaceae</taxon>
        <taxon>Paraphoma</taxon>
    </lineage>
</organism>
<name>A0A8K0VTY2_9PLEO</name>
<dbReference type="AlphaFoldDB" id="A0A8K0VTY2"/>
<evidence type="ECO:0000313" key="2">
    <source>
        <dbReference type="Proteomes" id="UP000813461"/>
    </source>
</evidence>
<keyword evidence="2" id="KW-1185">Reference proteome</keyword>
<comment type="caution">
    <text evidence="1">The sequence shown here is derived from an EMBL/GenBank/DDBJ whole genome shotgun (WGS) entry which is preliminary data.</text>
</comment>
<dbReference type="Proteomes" id="UP000813461">
    <property type="component" value="Unassembled WGS sequence"/>
</dbReference>
<dbReference type="EMBL" id="JAGMVJ010000020">
    <property type="protein sequence ID" value="KAH7075260.1"/>
    <property type="molecule type" value="Genomic_DNA"/>
</dbReference>
<reference evidence="1" key="1">
    <citation type="journal article" date="2021" name="Nat. Commun.">
        <title>Genetic determinants of endophytism in the Arabidopsis root mycobiome.</title>
        <authorList>
            <person name="Mesny F."/>
            <person name="Miyauchi S."/>
            <person name="Thiergart T."/>
            <person name="Pickel B."/>
            <person name="Atanasova L."/>
            <person name="Karlsson M."/>
            <person name="Huettel B."/>
            <person name="Barry K.W."/>
            <person name="Haridas S."/>
            <person name="Chen C."/>
            <person name="Bauer D."/>
            <person name="Andreopoulos W."/>
            <person name="Pangilinan J."/>
            <person name="LaButti K."/>
            <person name="Riley R."/>
            <person name="Lipzen A."/>
            <person name="Clum A."/>
            <person name="Drula E."/>
            <person name="Henrissat B."/>
            <person name="Kohler A."/>
            <person name="Grigoriev I.V."/>
            <person name="Martin F.M."/>
            <person name="Hacquard S."/>
        </authorList>
    </citation>
    <scope>NUCLEOTIDE SEQUENCE</scope>
    <source>
        <strain evidence="1">MPI-SDFR-AT-0120</strain>
    </source>
</reference>
<protein>
    <submittedName>
        <fullName evidence="1">Uncharacterized protein</fullName>
    </submittedName>
</protein>
<dbReference type="OrthoDB" id="5985073at2759"/>
<sequence>DQVYWQTGGLITLCTPRCISRTTLRIQQVEEACVNDHIRSGERYVPANTMSGRIKEGLDMICSQSFTNQWCLLKSYDWTGSDVVQVDYEAEPSDY</sequence>
<accession>A0A8K0VTY2</accession>
<gene>
    <name evidence="1" type="ORF">FB567DRAFT_452801</name>
</gene>
<feature type="non-terminal residue" evidence="1">
    <location>
        <position position="1"/>
    </location>
</feature>
<evidence type="ECO:0000313" key="1">
    <source>
        <dbReference type="EMBL" id="KAH7075260.1"/>
    </source>
</evidence>